<gene>
    <name evidence="2" type="ORF">PRK78_003352</name>
</gene>
<feature type="compositionally biased region" description="Polar residues" evidence="1">
    <location>
        <begin position="83"/>
        <end position="97"/>
    </location>
</feature>
<organism evidence="2 3">
    <name type="scientific">Emydomyces testavorans</name>
    <dbReference type="NCBI Taxonomy" id="2070801"/>
    <lineage>
        <taxon>Eukaryota</taxon>
        <taxon>Fungi</taxon>
        <taxon>Dikarya</taxon>
        <taxon>Ascomycota</taxon>
        <taxon>Pezizomycotina</taxon>
        <taxon>Eurotiomycetes</taxon>
        <taxon>Eurotiomycetidae</taxon>
        <taxon>Onygenales</taxon>
        <taxon>Nannizziopsiaceae</taxon>
        <taxon>Emydomyces</taxon>
    </lineage>
</organism>
<dbReference type="AlphaFoldDB" id="A0AAF0DG15"/>
<dbReference type="Proteomes" id="UP001219355">
    <property type="component" value="Chromosome 2"/>
</dbReference>
<proteinExistence type="predicted"/>
<reference evidence="2" key="1">
    <citation type="submission" date="2023-03" db="EMBL/GenBank/DDBJ databases">
        <title>Emydomyces testavorans Genome Sequence.</title>
        <authorList>
            <person name="Hoyer L."/>
        </authorList>
    </citation>
    <scope>NUCLEOTIDE SEQUENCE</scope>
    <source>
        <strain evidence="2">16-2883</strain>
    </source>
</reference>
<accession>A0AAF0DG15</accession>
<sequence length="97" mass="10621">MKTPVWVQIAQDPKIIQISPSVQHVWTFFSHQASPQSSSHSKEGHKTVTKDTTSPCPSKKQKLLKEANKQKASNKAGIDLSSPEPTSLQLQVSTALT</sequence>
<evidence type="ECO:0000313" key="3">
    <source>
        <dbReference type="Proteomes" id="UP001219355"/>
    </source>
</evidence>
<evidence type="ECO:0000313" key="2">
    <source>
        <dbReference type="EMBL" id="WEW57885.1"/>
    </source>
</evidence>
<keyword evidence="3" id="KW-1185">Reference proteome</keyword>
<evidence type="ECO:0000256" key="1">
    <source>
        <dbReference type="SAM" id="MobiDB-lite"/>
    </source>
</evidence>
<protein>
    <submittedName>
        <fullName evidence="2">Uncharacterized protein</fullName>
    </submittedName>
</protein>
<feature type="compositionally biased region" description="Basic and acidic residues" evidence="1">
    <location>
        <begin position="40"/>
        <end position="49"/>
    </location>
</feature>
<name>A0AAF0DG15_9EURO</name>
<feature type="region of interest" description="Disordered" evidence="1">
    <location>
        <begin position="31"/>
        <end position="97"/>
    </location>
</feature>
<dbReference type="EMBL" id="CP120628">
    <property type="protein sequence ID" value="WEW57885.1"/>
    <property type="molecule type" value="Genomic_DNA"/>
</dbReference>